<accession>A0A397SID7</accession>
<dbReference type="EMBL" id="QKYT01000654">
    <property type="protein sequence ID" value="RIA82551.1"/>
    <property type="molecule type" value="Genomic_DNA"/>
</dbReference>
<protein>
    <submittedName>
        <fullName evidence="1">Uncharacterized protein</fullName>
    </submittedName>
</protein>
<comment type="caution">
    <text evidence="1">The sequence shown here is derived from an EMBL/GenBank/DDBJ whole genome shotgun (WGS) entry which is preliminary data.</text>
</comment>
<evidence type="ECO:0000313" key="2">
    <source>
        <dbReference type="Proteomes" id="UP000265703"/>
    </source>
</evidence>
<reference evidence="1 2" key="1">
    <citation type="submission" date="2018-06" db="EMBL/GenBank/DDBJ databases">
        <title>Comparative genomics reveals the genomic features of Rhizophagus irregularis, R. cerebriforme, R. diaphanum and Gigaspora rosea, and their symbiotic lifestyle signature.</title>
        <authorList>
            <person name="Morin E."/>
            <person name="San Clemente H."/>
            <person name="Chen E.C.H."/>
            <person name="De La Providencia I."/>
            <person name="Hainaut M."/>
            <person name="Kuo A."/>
            <person name="Kohler A."/>
            <person name="Murat C."/>
            <person name="Tang N."/>
            <person name="Roy S."/>
            <person name="Loubradou J."/>
            <person name="Henrissat B."/>
            <person name="Grigoriev I.V."/>
            <person name="Corradi N."/>
            <person name="Roux C."/>
            <person name="Martin F.M."/>
        </authorList>
    </citation>
    <scope>NUCLEOTIDE SEQUENCE [LARGE SCALE GENOMIC DNA]</scope>
    <source>
        <strain evidence="1 2">DAOM 227022</strain>
    </source>
</reference>
<keyword evidence="2" id="KW-1185">Reference proteome</keyword>
<evidence type="ECO:0000313" key="1">
    <source>
        <dbReference type="EMBL" id="RIA82551.1"/>
    </source>
</evidence>
<sequence length="119" mass="14008">MLTGLLRDATRLALEDGDNELKTLLITNYIKKRKIKREEKENRKVKIEYNTTDQIKNLLEYVAKDHPANIRLKSSVKIHKKRGGNISKKNLVQNDKVNRKEYVCNKCKEVEHNARTYKN</sequence>
<organism evidence="1 2">
    <name type="scientific">Glomus cerebriforme</name>
    <dbReference type="NCBI Taxonomy" id="658196"/>
    <lineage>
        <taxon>Eukaryota</taxon>
        <taxon>Fungi</taxon>
        <taxon>Fungi incertae sedis</taxon>
        <taxon>Mucoromycota</taxon>
        <taxon>Glomeromycotina</taxon>
        <taxon>Glomeromycetes</taxon>
        <taxon>Glomerales</taxon>
        <taxon>Glomeraceae</taxon>
        <taxon>Glomus</taxon>
    </lineage>
</organism>
<dbReference type="OrthoDB" id="2404004at2759"/>
<proteinExistence type="predicted"/>
<name>A0A397SID7_9GLOM</name>
<gene>
    <name evidence="1" type="ORF">C1645_835173</name>
</gene>
<dbReference type="AlphaFoldDB" id="A0A397SID7"/>
<dbReference type="Proteomes" id="UP000265703">
    <property type="component" value="Unassembled WGS sequence"/>
</dbReference>